<accession>A0AAE5LRK0</accession>
<dbReference type="RefSeq" id="WP_143755292.1">
    <property type="nucleotide sequence ID" value="NZ_JABTDW010000001.1"/>
</dbReference>
<organism evidence="1 2">
    <name type="scientific">Clostridium beijerinckii</name>
    <name type="common">Clostridium MP</name>
    <dbReference type="NCBI Taxonomy" id="1520"/>
    <lineage>
        <taxon>Bacteria</taxon>
        <taxon>Bacillati</taxon>
        <taxon>Bacillota</taxon>
        <taxon>Clostridia</taxon>
        <taxon>Eubacteriales</taxon>
        <taxon>Clostridiaceae</taxon>
        <taxon>Clostridium</taxon>
    </lineage>
</organism>
<dbReference type="AlphaFoldDB" id="A0AAE5LRK0"/>
<comment type="caution">
    <text evidence="1">The sequence shown here is derived from an EMBL/GenBank/DDBJ whole genome shotgun (WGS) entry which is preliminary data.</text>
</comment>
<evidence type="ECO:0000313" key="2">
    <source>
        <dbReference type="Proteomes" id="UP000822184"/>
    </source>
</evidence>
<reference evidence="1" key="1">
    <citation type="submission" date="2020-06" db="EMBL/GenBank/DDBJ databases">
        <title>Genomic insights into acetone-butanol-ethanol (ABE) fermentation by sequencing solventogenic clostridia strains.</title>
        <authorList>
            <person name="Brown S."/>
        </authorList>
    </citation>
    <scope>NUCLEOTIDE SEQUENCE</scope>
    <source>
        <strain evidence="1">DJ123</strain>
    </source>
</reference>
<protein>
    <submittedName>
        <fullName evidence="1">Phage FluMu protein Com</fullName>
    </submittedName>
</protein>
<proteinExistence type="predicted"/>
<gene>
    <name evidence="1" type="ORF">BCD95_004101</name>
</gene>
<evidence type="ECO:0000313" key="1">
    <source>
        <dbReference type="EMBL" id="NSB15842.1"/>
    </source>
</evidence>
<sequence length="84" mass="9654">MKWMECIKSIHDTGKSGKCPKCNSRNTAYAYVLVDEVNNMGYLDVWCNECKSIEHISRVKIDDTLKQVINVDDVDSVIPKYKLI</sequence>
<dbReference type="EMBL" id="JABTDW010000001">
    <property type="protein sequence ID" value="NSB15842.1"/>
    <property type="molecule type" value="Genomic_DNA"/>
</dbReference>
<name>A0AAE5LRK0_CLOBE</name>
<dbReference type="Proteomes" id="UP000822184">
    <property type="component" value="Unassembled WGS sequence"/>
</dbReference>